<feature type="region of interest" description="Disordered" evidence="1">
    <location>
        <begin position="77"/>
        <end position="164"/>
    </location>
</feature>
<feature type="region of interest" description="Disordered" evidence="1">
    <location>
        <begin position="214"/>
        <end position="235"/>
    </location>
</feature>
<organism evidence="2 3">
    <name type="scientific">Apiosordaria backusii</name>
    <dbReference type="NCBI Taxonomy" id="314023"/>
    <lineage>
        <taxon>Eukaryota</taxon>
        <taxon>Fungi</taxon>
        <taxon>Dikarya</taxon>
        <taxon>Ascomycota</taxon>
        <taxon>Pezizomycotina</taxon>
        <taxon>Sordariomycetes</taxon>
        <taxon>Sordariomycetidae</taxon>
        <taxon>Sordariales</taxon>
        <taxon>Lasiosphaeriaceae</taxon>
        <taxon>Apiosordaria</taxon>
    </lineage>
</organism>
<sequence>MMTWTCCQCDFDNRDGGYCGGQLPGGGQIAYPVACGHSRCLMCGEGMERPAQLYSQAGYQGYHQRFSQSEAYQPLFASPPTEHLSHTQGHYFHTEPPAFQHHRFDQPPHLPNHNPQNYPHDLNPAPPNQTPQHGPQHGPQHVPQPSPPPTNPNSQQQQHQHQESILQNYLTSRITSQSRKPLVMTIGDFDKMMSGPRVYTPPVGYLADYAILTSGSNSSHPSDDTSQKLKKRDKKREEMMLREEKASFGFAERVWRRHCEVMKAQNANLDEYGGGIEEAMQQGGEGVKMELDEGEYYQQLQQMSRKRRGKQKEIGEGDDIGGRSKKARNKGREKQWEREREEVGEVARVLRRDKGKERERGQDFFTATVQGGQRWSFGGLDLEEGMDVDEGEGG</sequence>
<feature type="region of interest" description="Disordered" evidence="1">
    <location>
        <begin position="301"/>
        <end position="370"/>
    </location>
</feature>
<dbReference type="AlphaFoldDB" id="A0AA40BJQ5"/>
<comment type="caution">
    <text evidence="2">The sequence shown here is derived from an EMBL/GenBank/DDBJ whole genome shotgun (WGS) entry which is preliminary data.</text>
</comment>
<evidence type="ECO:0000313" key="2">
    <source>
        <dbReference type="EMBL" id="KAK0735492.1"/>
    </source>
</evidence>
<feature type="compositionally biased region" description="Pro residues" evidence="1">
    <location>
        <begin position="142"/>
        <end position="151"/>
    </location>
</feature>
<keyword evidence="3" id="KW-1185">Reference proteome</keyword>
<feature type="compositionally biased region" description="Basic and acidic residues" evidence="1">
    <location>
        <begin position="330"/>
        <end position="362"/>
    </location>
</feature>
<accession>A0AA40BJQ5</accession>
<protein>
    <submittedName>
        <fullName evidence="2">Uncharacterized protein</fullName>
    </submittedName>
</protein>
<evidence type="ECO:0000256" key="1">
    <source>
        <dbReference type="SAM" id="MobiDB-lite"/>
    </source>
</evidence>
<feature type="region of interest" description="Disordered" evidence="1">
    <location>
        <begin position="375"/>
        <end position="394"/>
    </location>
</feature>
<feature type="compositionally biased region" description="Low complexity" evidence="1">
    <location>
        <begin position="111"/>
        <end position="120"/>
    </location>
</feature>
<dbReference type="EMBL" id="JAUKTV010000007">
    <property type="protein sequence ID" value="KAK0735492.1"/>
    <property type="molecule type" value="Genomic_DNA"/>
</dbReference>
<gene>
    <name evidence="2" type="ORF">B0T21DRAFT_441978</name>
</gene>
<feature type="compositionally biased region" description="Acidic residues" evidence="1">
    <location>
        <begin position="381"/>
        <end position="394"/>
    </location>
</feature>
<dbReference type="Proteomes" id="UP001172159">
    <property type="component" value="Unassembled WGS sequence"/>
</dbReference>
<reference evidence="2" key="1">
    <citation type="submission" date="2023-06" db="EMBL/GenBank/DDBJ databases">
        <title>Genome-scale phylogeny and comparative genomics of the fungal order Sordariales.</title>
        <authorList>
            <consortium name="Lawrence Berkeley National Laboratory"/>
            <person name="Hensen N."/>
            <person name="Bonometti L."/>
            <person name="Westerberg I."/>
            <person name="Brannstrom I.O."/>
            <person name="Guillou S."/>
            <person name="Cros-Aarteil S."/>
            <person name="Calhoun S."/>
            <person name="Haridas S."/>
            <person name="Kuo A."/>
            <person name="Mondo S."/>
            <person name="Pangilinan J."/>
            <person name="Riley R."/>
            <person name="Labutti K."/>
            <person name="Andreopoulos B."/>
            <person name="Lipzen A."/>
            <person name="Chen C."/>
            <person name="Yanf M."/>
            <person name="Daum C."/>
            <person name="Ng V."/>
            <person name="Clum A."/>
            <person name="Steindorff A."/>
            <person name="Ohm R."/>
            <person name="Martin F."/>
            <person name="Silar P."/>
            <person name="Natvig D."/>
            <person name="Lalanne C."/>
            <person name="Gautier V."/>
            <person name="Ament-Velasquez S.L."/>
            <person name="Kruys A."/>
            <person name="Hutchinson M.I."/>
            <person name="Powell A.J."/>
            <person name="Barry K."/>
            <person name="Miller A.N."/>
            <person name="Grigoriev I.V."/>
            <person name="Debuchy R."/>
            <person name="Gladieux P."/>
            <person name="Thoren M.H."/>
            <person name="Johannesson H."/>
        </authorList>
    </citation>
    <scope>NUCLEOTIDE SEQUENCE</scope>
    <source>
        <strain evidence="2">CBS 540.89</strain>
    </source>
</reference>
<proteinExistence type="predicted"/>
<name>A0AA40BJQ5_9PEZI</name>
<evidence type="ECO:0000313" key="3">
    <source>
        <dbReference type="Proteomes" id="UP001172159"/>
    </source>
</evidence>
<feature type="compositionally biased region" description="Low complexity" evidence="1">
    <location>
        <begin position="130"/>
        <end position="141"/>
    </location>
</feature>